<reference evidence="2" key="1">
    <citation type="submission" date="2016-11" db="EMBL/GenBank/DDBJ databases">
        <authorList>
            <person name="Varghese N."/>
            <person name="Submissions S."/>
        </authorList>
    </citation>
    <scope>NUCLEOTIDE SEQUENCE [LARGE SCALE GENOMIC DNA]</scope>
    <source>
        <strain evidence="2">DSM 19514</strain>
    </source>
</reference>
<organism evidence="1 2">
    <name type="scientific">Ferrithrix thermotolerans DSM 19514</name>
    <dbReference type="NCBI Taxonomy" id="1121881"/>
    <lineage>
        <taxon>Bacteria</taxon>
        <taxon>Bacillati</taxon>
        <taxon>Actinomycetota</taxon>
        <taxon>Acidimicrobiia</taxon>
        <taxon>Acidimicrobiales</taxon>
        <taxon>Acidimicrobiaceae</taxon>
        <taxon>Ferrithrix</taxon>
    </lineage>
</organism>
<dbReference type="AlphaFoldDB" id="A0A1M4UWL2"/>
<keyword evidence="2" id="KW-1185">Reference proteome</keyword>
<name>A0A1M4UWL2_9ACTN</name>
<proteinExistence type="predicted"/>
<gene>
    <name evidence="1" type="ORF">SAMN02745225_01125</name>
</gene>
<dbReference type="Proteomes" id="UP000184295">
    <property type="component" value="Unassembled WGS sequence"/>
</dbReference>
<dbReference type="STRING" id="1121881.SAMN02745225_01125"/>
<evidence type="ECO:0000313" key="2">
    <source>
        <dbReference type="Proteomes" id="UP000184295"/>
    </source>
</evidence>
<sequence>MEESILLARKVPLAGTPAPCRIPIPKPSVRGIGQLDQSPQMADASTVRWPLRAL</sequence>
<accession>A0A1M4UWL2</accession>
<evidence type="ECO:0000313" key="1">
    <source>
        <dbReference type="EMBL" id="SHE61131.1"/>
    </source>
</evidence>
<dbReference type="EMBL" id="FQUL01000012">
    <property type="protein sequence ID" value="SHE61131.1"/>
    <property type="molecule type" value="Genomic_DNA"/>
</dbReference>
<protein>
    <submittedName>
        <fullName evidence="1">Uncharacterized protein</fullName>
    </submittedName>
</protein>